<reference evidence="14" key="1">
    <citation type="journal article" date="2014" name="BMC Genomics">
        <title>CRISPR-Cas systems in the marine actinomycete Salinispora: linkages with phage defense, microdiversity and biogeography.</title>
        <authorList>
            <person name="Wietz M."/>
            <person name="Millan-Aguinaga N."/>
            <person name="Jensen P.R."/>
        </authorList>
    </citation>
    <scope>NUCLEOTIDE SEQUENCE</scope>
    <source>
        <strain evidence="14">CNS051</strain>
    </source>
</reference>
<evidence type="ECO:0000256" key="3">
    <source>
        <dbReference type="ARBA" id="ARBA00022722"/>
    </source>
</evidence>
<dbReference type="PANTHER" id="PTHR47959:SF16">
    <property type="entry name" value="CRISPR-ASSOCIATED NUCLEASE_HELICASE CAS3-RELATED"/>
    <property type="match status" value="1"/>
</dbReference>
<sequence length="799" mass="86453">MSSFEAFFEQATGVPPYGYQVRLARDGLPAVVQAPTGSGKTAVILAWLWRRLHGPVREGTPRRLVFALPQRTLVEQVAAEVRRWLTSLDLSDEVALHVVMGGEGRTQRQWRLDMHRPAIVVGTVDSLVSKALNRGYGISRAVYPIDFALVTNGAQWIIDEVQLCRESTTTLRQLAGFAAAAGSGWPTAEPLALTCMSATVSESLLDTVDNPLPGIGDVLRIVPEERVGELATRLNAKRTIRRLPAEPGDHKAIAGAVRDRHRPGTLTLVVVNTVATARGVYTALRDSEAPRTLLHSRFRGVERERLVGQVAAEPGELGRIVVSTQVVEAGVDISAAVLVTEAAPWPSVVQRAGRCNRTGRVADAELWWLPPAKHNPYERADIEAAVDELGGLEGVGVTGEELLARQVAVTEPEISVIRRGDLLSFFDTAPDLTGADLDVAPYVRDADDLDVQLAWGDWTPTDTTGRPPAEAKAPPAEWRCRVPLGELKALRNRGAVVWRFDQAAGQWAQVTESQPARPGEVLVVSAKYGGYDPQVGLDSSVKKPVADCPSLDARPNPAAGTDPASGGEDAYQQDDASVAQREWLPLDQHSDDVRGQCEALLAALQPSLPAAVKRAVVTAGYAHDAGKCHDAWQEALCALAPREERERVELGRPWAKSAVNGRLNFSRDGSFRHELVSLLLLDGPLRALLESTDAPDLVRYLVLAHHGKLRLQVRGPDDTDAETLLGLKNGETVQFPDLLGQPAGELTVDLDQFSFGGDSSWTRTALGLRDRYGPFVLAYLETLVRVADWRASAGMGEAA</sequence>
<dbReference type="Gene3D" id="1.10.3210.30">
    <property type="match status" value="1"/>
</dbReference>
<dbReference type="InterPro" id="IPR001650">
    <property type="entry name" value="Helicase_C-like"/>
</dbReference>
<dbReference type="SMART" id="SM00487">
    <property type="entry name" value="DEXDc"/>
    <property type="match status" value="1"/>
</dbReference>
<dbReference type="GO" id="GO:0016787">
    <property type="term" value="F:hydrolase activity"/>
    <property type="evidence" value="ECO:0007669"/>
    <property type="project" value="UniProtKB-KW"/>
</dbReference>
<dbReference type="NCBIfam" id="TIGR01596">
    <property type="entry name" value="cas3_HD"/>
    <property type="match status" value="1"/>
</dbReference>
<dbReference type="GO" id="GO:0003676">
    <property type="term" value="F:nucleic acid binding"/>
    <property type="evidence" value="ECO:0007669"/>
    <property type="project" value="InterPro"/>
</dbReference>
<gene>
    <name evidence="14" type="primary">cas3</name>
</gene>
<organism evidence="14">
    <name type="scientific">Salinispora arenicola</name>
    <dbReference type="NCBI Taxonomy" id="168697"/>
    <lineage>
        <taxon>Bacteria</taxon>
        <taxon>Bacillati</taxon>
        <taxon>Actinomycetota</taxon>
        <taxon>Actinomycetes</taxon>
        <taxon>Micromonosporales</taxon>
        <taxon>Micromonosporaceae</taxon>
        <taxon>Salinispora</taxon>
    </lineage>
</organism>
<dbReference type="InterPro" id="IPR038257">
    <property type="entry name" value="CRISPR-assoc_Cas3_HD_sf"/>
</dbReference>
<evidence type="ECO:0000256" key="2">
    <source>
        <dbReference type="ARBA" id="ARBA00009046"/>
    </source>
</evidence>
<dbReference type="SMART" id="SM00490">
    <property type="entry name" value="HELICc"/>
    <property type="match status" value="1"/>
</dbReference>
<dbReference type="GO" id="GO:0051607">
    <property type="term" value="P:defense response to virus"/>
    <property type="evidence" value="ECO:0007669"/>
    <property type="project" value="UniProtKB-KW"/>
</dbReference>
<dbReference type="Pfam" id="PF18019">
    <property type="entry name" value="Cas3_HD"/>
    <property type="match status" value="1"/>
</dbReference>
<name>A0A059U372_SALAC</name>
<keyword evidence="7" id="KW-0347">Helicase</keyword>
<keyword evidence="5" id="KW-0547">Nucleotide-binding</keyword>
<keyword evidence="6" id="KW-0378">Hydrolase</keyword>
<dbReference type="GO" id="GO:0005829">
    <property type="term" value="C:cytosol"/>
    <property type="evidence" value="ECO:0007669"/>
    <property type="project" value="TreeGrafter"/>
</dbReference>
<dbReference type="InterPro" id="IPR054712">
    <property type="entry name" value="Cas3-like_dom"/>
</dbReference>
<evidence type="ECO:0000256" key="5">
    <source>
        <dbReference type="ARBA" id="ARBA00022741"/>
    </source>
</evidence>
<dbReference type="GO" id="GO:0003724">
    <property type="term" value="F:RNA helicase activity"/>
    <property type="evidence" value="ECO:0007669"/>
    <property type="project" value="TreeGrafter"/>
</dbReference>
<proteinExistence type="inferred from homology"/>
<dbReference type="EMBL" id="KJ678080">
    <property type="protein sequence ID" value="AHZ55863.1"/>
    <property type="molecule type" value="Genomic_DNA"/>
</dbReference>
<accession>A0A059U372</accession>
<dbReference type="SUPFAM" id="SSF52540">
    <property type="entry name" value="P-loop containing nucleoside triphosphate hydrolases"/>
    <property type="match status" value="1"/>
</dbReference>
<feature type="domain" description="Helicase ATP-binding" evidence="12">
    <location>
        <begin position="21"/>
        <end position="218"/>
    </location>
</feature>
<evidence type="ECO:0000256" key="9">
    <source>
        <dbReference type="ARBA" id="ARBA00023118"/>
    </source>
</evidence>
<dbReference type="InterPro" id="IPR050079">
    <property type="entry name" value="DEAD_box_RNA_helicase"/>
</dbReference>
<evidence type="ECO:0000256" key="11">
    <source>
        <dbReference type="SAM" id="MobiDB-lite"/>
    </source>
</evidence>
<comment type="similarity">
    <text evidence="2">In the central section; belongs to the CRISPR-associated helicase Cas3 family.</text>
</comment>
<feature type="region of interest" description="Disordered" evidence="11">
    <location>
        <begin position="542"/>
        <end position="575"/>
    </location>
</feature>
<dbReference type="InterPro" id="IPR006474">
    <property type="entry name" value="Helicase_Cas3_CRISPR-ass_core"/>
</dbReference>
<dbReference type="GO" id="GO:0005524">
    <property type="term" value="F:ATP binding"/>
    <property type="evidence" value="ECO:0007669"/>
    <property type="project" value="UniProtKB-KW"/>
</dbReference>
<comment type="similarity">
    <text evidence="1">In the N-terminal section; belongs to the CRISPR-associated nuclease Cas3-HD family.</text>
</comment>
<dbReference type="AlphaFoldDB" id="A0A059U372"/>
<evidence type="ECO:0000256" key="7">
    <source>
        <dbReference type="ARBA" id="ARBA00022806"/>
    </source>
</evidence>
<evidence type="ECO:0000256" key="8">
    <source>
        <dbReference type="ARBA" id="ARBA00022840"/>
    </source>
</evidence>
<feature type="domain" description="HD Cas3-type" evidence="13">
    <location>
        <begin position="579"/>
        <end position="790"/>
    </location>
</feature>
<dbReference type="Pfam" id="PF22590">
    <property type="entry name" value="Cas3-like_C_2"/>
    <property type="match status" value="1"/>
</dbReference>
<dbReference type="PROSITE" id="PS51643">
    <property type="entry name" value="HD_CAS3"/>
    <property type="match status" value="1"/>
</dbReference>
<keyword evidence="3" id="KW-0540">Nuclease</keyword>
<dbReference type="GO" id="GO:0004518">
    <property type="term" value="F:nuclease activity"/>
    <property type="evidence" value="ECO:0007669"/>
    <property type="project" value="UniProtKB-KW"/>
</dbReference>
<evidence type="ECO:0000256" key="10">
    <source>
        <dbReference type="ARBA" id="ARBA00038437"/>
    </source>
</evidence>
<dbReference type="InterPro" id="IPR014001">
    <property type="entry name" value="Helicase_ATP-bd"/>
</dbReference>
<dbReference type="InterPro" id="IPR011545">
    <property type="entry name" value="DEAD/DEAH_box_helicase_dom"/>
</dbReference>
<evidence type="ECO:0000256" key="4">
    <source>
        <dbReference type="ARBA" id="ARBA00022723"/>
    </source>
</evidence>
<evidence type="ECO:0000259" key="13">
    <source>
        <dbReference type="PROSITE" id="PS51643"/>
    </source>
</evidence>
<protein>
    <submittedName>
        <fullName evidence="14">Cas3 protein I-U-Csx17</fullName>
    </submittedName>
</protein>
<dbReference type="InterPro" id="IPR006483">
    <property type="entry name" value="CRISPR-assoc_Cas3_HD"/>
</dbReference>
<evidence type="ECO:0000256" key="6">
    <source>
        <dbReference type="ARBA" id="ARBA00022801"/>
    </source>
</evidence>
<dbReference type="PROSITE" id="PS51192">
    <property type="entry name" value="HELICASE_ATP_BIND_1"/>
    <property type="match status" value="1"/>
</dbReference>
<dbReference type="Gene3D" id="3.40.50.300">
    <property type="entry name" value="P-loop containing nucleotide triphosphate hydrolases"/>
    <property type="match status" value="2"/>
</dbReference>
<keyword evidence="9" id="KW-0051">Antiviral defense</keyword>
<comment type="similarity">
    <text evidence="10">Belongs to the DEAD box helicase family.</text>
</comment>
<evidence type="ECO:0000259" key="12">
    <source>
        <dbReference type="PROSITE" id="PS51192"/>
    </source>
</evidence>
<dbReference type="PANTHER" id="PTHR47959">
    <property type="entry name" value="ATP-DEPENDENT RNA HELICASE RHLE-RELATED"/>
    <property type="match status" value="1"/>
</dbReference>
<dbReference type="Pfam" id="PF00270">
    <property type="entry name" value="DEAD"/>
    <property type="match status" value="1"/>
</dbReference>
<evidence type="ECO:0000256" key="1">
    <source>
        <dbReference type="ARBA" id="ARBA00006847"/>
    </source>
</evidence>
<keyword evidence="4" id="KW-0479">Metal-binding</keyword>
<dbReference type="InterPro" id="IPR027417">
    <property type="entry name" value="P-loop_NTPase"/>
</dbReference>
<keyword evidence="8" id="KW-0067">ATP-binding</keyword>
<evidence type="ECO:0000313" key="14">
    <source>
        <dbReference type="EMBL" id="AHZ55863.1"/>
    </source>
</evidence>
<dbReference type="NCBIfam" id="TIGR01587">
    <property type="entry name" value="cas3_core"/>
    <property type="match status" value="1"/>
</dbReference>
<dbReference type="GO" id="GO:0046872">
    <property type="term" value="F:metal ion binding"/>
    <property type="evidence" value="ECO:0007669"/>
    <property type="project" value="UniProtKB-KW"/>
</dbReference>